<dbReference type="Pfam" id="PF01925">
    <property type="entry name" value="TauE"/>
    <property type="match status" value="1"/>
</dbReference>
<reference evidence="7 8" key="1">
    <citation type="submission" date="2019-03" db="EMBL/GenBank/DDBJ databases">
        <title>Genomic Encyclopedia of Type Strains, Phase IV (KMG-IV): sequencing the most valuable type-strain genomes for metagenomic binning, comparative biology and taxonomic classification.</title>
        <authorList>
            <person name="Goeker M."/>
        </authorList>
    </citation>
    <scope>NUCLEOTIDE SEQUENCE [LARGE SCALE GENOMIC DNA]</scope>
    <source>
        <strain evidence="7 8">DSM 103792</strain>
    </source>
</reference>
<comment type="subcellular location">
    <subcellularLocation>
        <location evidence="6">Cell membrane</location>
        <topology evidence="6">Multi-pass membrane protein</topology>
    </subcellularLocation>
    <subcellularLocation>
        <location evidence="1">Membrane</location>
        <topology evidence="1">Multi-pass membrane protein</topology>
    </subcellularLocation>
</comment>
<evidence type="ECO:0000313" key="8">
    <source>
        <dbReference type="Proteomes" id="UP000295375"/>
    </source>
</evidence>
<evidence type="ECO:0000256" key="4">
    <source>
        <dbReference type="ARBA" id="ARBA00022989"/>
    </source>
</evidence>
<name>A0A4R6UXV7_9GAMM</name>
<accession>A0A4R6UXV7</accession>
<keyword evidence="4 6" id="KW-1133">Transmembrane helix</keyword>
<dbReference type="InterPro" id="IPR002781">
    <property type="entry name" value="TM_pro_TauE-like"/>
</dbReference>
<gene>
    <name evidence="7" type="ORF">EV696_10296</name>
</gene>
<comment type="caution">
    <text evidence="7">The sequence shown here is derived from an EMBL/GenBank/DDBJ whole genome shotgun (WGS) entry which is preliminary data.</text>
</comment>
<proteinExistence type="inferred from homology"/>
<protein>
    <recommendedName>
        <fullName evidence="6">Probable membrane transporter protein</fullName>
    </recommendedName>
</protein>
<dbReference type="PANTHER" id="PTHR43701">
    <property type="entry name" value="MEMBRANE TRANSPORTER PROTEIN MJ0441-RELATED"/>
    <property type="match status" value="1"/>
</dbReference>
<comment type="similarity">
    <text evidence="2 6">Belongs to the 4-toluene sulfonate uptake permease (TSUP) (TC 2.A.102) family.</text>
</comment>
<evidence type="ECO:0000313" key="7">
    <source>
        <dbReference type="EMBL" id="TDQ50415.1"/>
    </source>
</evidence>
<keyword evidence="5 6" id="KW-0472">Membrane</keyword>
<keyword evidence="8" id="KW-1185">Reference proteome</keyword>
<evidence type="ECO:0000256" key="3">
    <source>
        <dbReference type="ARBA" id="ARBA00022692"/>
    </source>
</evidence>
<keyword evidence="6" id="KW-1003">Cell membrane</keyword>
<feature type="transmembrane region" description="Helical" evidence="6">
    <location>
        <begin position="240"/>
        <end position="258"/>
    </location>
</feature>
<dbReference type="Proteomes" id="UP000295375">
    <property type="component" value="Unassembled WGS sequence"/>
</dbReference>
<feature type="transmembrane region" description="Helical" evidence="6">
    <location>
        <begin position="102"/>
        <end position="124"/>
    </location>
</feature>
<sequence>MEWGFTLAGLLVGIIIGLTGIGGGSLMTPIALLFFGVAPGVAIGTNLWFATATKVVGSLQVHVLGAVDWQVVRRLWLGSLPACVIVILFLRDTSSALHNDKTLMFALGVALLLAALAMLLKNFLHRFGTSQRLQTPTAFKRIQPVLTVLAGAFIGVFVTLTSVGAGTLCAAMLIYLYPLRMQPNTLVGTDIVHAVPLTLLAGFGHFTLGHTDFGMLGYQLLGSIPGILVGARLAHRLPDALVRTGISVMLVLVALKFVI</sequence>
<evidence type="ECO:0000256" key="2">
    <source>
        <dbReference type="ARBA" id="ARBA00009142"/>
    </source>
</evidence>
<dbReference type="EMBL" id="SNYM01000002">
    <property type="protein sequence ID" value="TDQ50415.1"/>
    <property type="molecule type" value="Genomic_DNA"/>
</dbReference>
<feature type="transmembrane region" description="Helical" evidence="6">
    <location>
        <begin position="191"/>
        <end position="208"/>
    </location>
</feature>
<dbReference type="PANTHER" id="PTHR43701:SF2">
    <property type="entry name" value="MEMBRANE TRANSPORTER PROTEIN YJNA-RELATED"/>
    <property type="match status" value="1"/>
</dbReference>
<evidence type="ECO:0000256" key="6">
    <source>
        <dbReference type="RuleBase" id="RU363041"/>
    </source>
</evidence>
<feature type="transmembrane region" description="Helical" evidence="6">
    <location>
        <begin position="215"/>
        <end position="234"/>
    </location>
</feature>
<evidence type="ECO:0000256" key="1">
    <source>
        <dbReference type="ARBA" id="ARBA00004141"/>
    </source>
</evidence>
<feature type="transmembrane region" description="Helical" evidence="6">
    <location>
        <begin position="30"/>
        <end position="50"/>
    </location>
</feature>
<dbReference type="InterPro" id="IPR051598">
    <property type="entry name" value="TSUP/Inactive_protease-like"/>
</dbReference>
<evidence type="ECO:0000256" key="5">
    <source>
        <dbReference type="ARBA" id="ARBA00023136"/>
    </source>
</evidence>
<organism evidence="7 8">
    <name type="scientific">Permianibacter aggregans</name>
    <dbReference type="NCBI Taxonomy" id="1510150"/>
    <lineage>
        <taxon>Bacteria</taxon>
        <taxon>Pseudomonadati</taxon>
        <taxon>Pseudomonadota</taxon>
        <taxon>Gammaproteobacteria</taxon>
        <taxon>Pseudomonadales</taxon>
        <taxon>Pseudomonadaceae</taxon>
        <taxon>Permianibacter</taxon>
    </lineage>
</organism>
<feature type="transmembrane region" description="Helical" evidence="6">
    <location>
        <begin position="71"/>
        <end position="90"/>
    </location>
</feature>
<feature type="transmembrane region" description="Helical" evidence="6">
    <location>
        <begin position="7"/>
        <end position="24"/>
    </location>
</feature>
<dbReference type="GO" id="GO:0005886">
    <property type="term" value="C:plasma membrane"/>
    <property type="evidence" value="ECO:0007669"/>
    <property type="project" value="UniProtKB-SubCell"/>
</dbReference>
<feature type="transmembrane region" description="Helical" evidence="6">
    <location>
        <begin position="145"/>
        <end position="176"/>
    </location>
</feature>
<keyword evidence="3 6" id="KW-0812">Transmembrane</keyword>
<dbReference type="RefSeq" id="WP_198325218.1">
    <property type="nucleotide sequence ID" value="NZ_CP037953.1"/>
</dbReference>
<dbReference type="AlphaFoldDB" id="A0A4R6UXV7"/>